<gene>
    <name evidence="2" type="ORF">ANANG_G00153140</name>
</gene>
<proteinExistence type="predicted"/>
<organism evidence="2 3">
    <name type="scientific">Anguilla anguilla</name>
    <name type="common">European freshwater eel</name>
    <name type="synonym">Muraena anguilla</name>
    <dbReference type="NCBI Taxonomy" id="7936"/>
    <lineage>
        <taxon>Eukaryota</taxon>
        <taxon>Metazoa</taxon>
        <taxon>Chordata</taxon>
        <taxon>Craniata</taxon>
        <taxon>Vertebrata</taxon>
        <taxon>Euteleostomi</taxon>
        <taxon>Actinopterygii</taxon>
        <taxon>Neopterygii</taxon>
        <taxon>Teleostei</taxon>
        <taxon>Anguilliformes</taxon>
        <taxon>Anguillidae</taxon>
        <taxon>Anguilla</taxon>
    </lineage>
</organism>
<keyword evidence="3" id="KW-1185">Reference proteome</keyword>
<reference evidence="2" key="1">
    <citation type="submission" date="2021-01" db="EMBL/GenBank/DDBJ databases">
        <title>A chromosome-scale assembly of European eel, Anguilla anguilla.</title>
        <authorList>
            <person name="Henkel C."/>
            <person name="Jong-Raadsen S.A."/>
            <person name="Dufour S."/>
            <person name="Weltzien F.-A."/>
            <person name="Palstra A.P."/>
            <person name="Pelster B."/>
            <person name="Spaink H.P."/>
            <person name="Van Den Thillart G.E."/>
            <person name="Jansen H."/>
            <person name="Zahm M."/>
            <person name="Klopp C."/>
            <person name="Cedric C."/>
            <person name="Louis A."/>
            <person name="Berthelot C."/>
            <person name="Parey E."/>
            <person name="Roest Crollius H."/>
            <person name="Montfort J."/>
            <person name="Robinson-Rechavi M."/>
            <person name="Bucao C."/>
            <person name="Bouchez O."/>
            <person name="Gislard M."/>
            <person name="Lluch J."/>
            <person name="Milhes M."/>
            <person name="Lampietro C."/>
            <person name="Lopez Roques C."/>
            <person name="Donnadieu C."/>
            <person name="Braasch I."/>
            <person name="Desvignes T."/>
            <person name="Postlethwait J."/>
            <person name="Bobe J."/>
            <person name="Guiguen Y."/>
            <person name="Dirks R."/>
        </authorList>
    </citation>
    <scope>NUCLEOTIDE SEQUENCE</scope>
    <source>
        <strain evidence="2">Tag_6206</strain>
        <tissue evidence="2">Liver</tissue>
    </source>
</reference>
<evidence type="ECO:0000313" key="2">
    <source>
        <dbReference type="EMBL" id="KAG5843646.1"/>
    </source>
</evidence>
<dbReference type="Proteomes" id="UP001044222">
    <property type="component" value="Chromosome 8"/>
</dbReference>
<protein>
    <submittedName>
        <fullName evidence="2">Uncharacterized protein</fullName>
    </submittedName>
</protein>
<name>A0A9D3M707_ANGAN</name>
<dbReference type="AlphaFoldDB" id="A0A9D3M707"/>
<feature type="region of interest" description="Disordered" evidence="1">
    <location>
        <begin position="41"/>
        <end position="84"/>
    </location>
</feature>
<evidence type="ECO:0000256" key="1">
    <source>
        <dbReference type="SAM" id="MobiDB-lite"/>
    </source>
</evidence>
<sequence length="84" mass="8823">MPGPPMPLVGEDAYDSGCHTVSHFKRGKDFEPKHCGKADSCGELPVSYHRDPPFPPPSPPGRTSSDSSGRATEPEISCGGVTGK</sequence>
<accession>A0A9D3M707</accession>
<comment type="caution">
    <text evidence="2">The sequence shown here is derived from an EMBL/GenBank/DDBJ whole genome shotgun (WGS) entry which is preliminary data.</text>
</comment>
<evidence type="ECO:0000313" key="3">
    <source>
        <dbReference type="Proteomes" id="UP001044222"/>
    </source>
</evidence>
<dbReference type="EMBL" id="JAFIRN010000008">
    <property type="protein sequence ID" value="KAG5843646.1"/>
    <property type="molecule type" value="Genomic_DNA"/>
</dbReference>